<dbReference type="GO" id="GO:0005524">
    <property type="term" value="F:ATP binding"/>
    <property type="evidence" value="ECO:0007669"/>
    <property type="project" value="UniProtKB-UniRule"/>
</dbReference>
<evidence type="ECO:0000313" key="15">
    <source>
        <dbReference type="EMBL" id="CAD7285626.1"/>
    </source>
</evidence>
<comment type="pathway">
    <text evidence="1">Amino-acid biosynthesis; L-arginine biosynthesis; carbamoyl phosphate from bicarbonate: step 1/1.</text>
</comment>
<reference evidence="15" key="1">
    <citation type="submission" date="2020-11" db="EMBL/GenBank/DDBJ databases">
        <authorList>
            <person name="Tran Van P."/>
        </authorList>
    </citation>
    <scope>NUCLEOTIDE SEQUENCE</scope>
</reference>
<dbReference type="InterPro" id="IPR005483">
    <property type="entry name" value="CPSase_dom"/>
</dbReference>
<keyword evidence="6" id="KW-0479">Metal-binding</keyword>
<evidence type="ECO:0000256" key="1">
    <source>
        <dbReference type="ARBA" id="ARBA00005077"/>
    </source>
</evidence>
<dbReference type="InterPro" id="IPR016185">
    <property type="entry name" value="PreATP-grasp_dom_sf"/>
</dbReference>
<dbReference type="GO" id="GO:0005737">
    <property type="term" value="C:cytoplasm"/>
    <property type="evidence" value="ECO:0007669"/>
    <property type="project" value="TreeGrafter"/>
</dbReference>
<dbReference type="EMBL" id="OA900060">
    <property type="protein sequence ID" value="CAD7285626.1"/>
    <property type="molecule type" value="Genomic_DNA"/>
</dbReference>
<comment type="catalytic activity">
    <reaction evidence="12">
        <text>hydrogencarbonate + L-glutamine + 2 ATP + H2O = carbamoyl phosphate + L-glutamate + 2 ADP + phosphate + 2 H(+)</text>
        <dbReference type="Rhea" id="RHEA:18633"/>
        <dbReference type="ChEBI" id="CHEBI:15377"/>
        <dbReference type="ChEBI" id="CHEBI:15378"/>
        <dbReference type="ChEBI" id="CHEBI:17544"/>
        <dbReference type="ChEBI" id="CHEBI:29985"/>
        <dbReference type="ChEBI" id="CHEBI:30616"/>
        <dbReference type="ChEBI" id="CHEBI:43474"/>
        <dbReference type="ChEBI" id="CHEBI:58228"/>
        <dbReference type="ChEBI" id="CHEBI:58359"/>
        <dbReference type="ChEBI" id="CHEBI:456216"/>
        <dbReference type="EC" id="6.3.5.5"/>
    </reaction>
</comment>
<dbReference type="SUPFAM" id="SSF52440">
    <property type="entry name" value="PreATP-grasp domain"/>
    <property type="match status" value="1"/>
</dbReference>
<dbReference type="Gene3D" id="3.30.470.20">
    <property type="entry name" value="ATP-grasp fold, B domain"/>
    <property type="match status" value="1"/>
</dbReference>
<dbReference type="GO" id="GO:0004088">
    <property type="term" value="F:carbamoyl-phosphate synthase (glutamine-hydrolyzing) activity"/>
    <property type="evidence" value="ECO:0007669"/>
    <property type="project" value="UniProtKB-EC"/>
</dbReference>
<dbReference type="GO" id="GO:0006526">
    <property type="term" value="P:L-arginine biosynthetic process"/>
    <property type="evidence" value="ECO:0007669"/>
    <property type="project" value="UniProtKB-KW"/>
</dbReference>
<evidence type="ECO:0000256" key="4">
    <source>
        <dbReference type="ARBA" id="ARBA00022598"/>
    </source>
</evidence>
<dbReference type="SUPFAM" id="SSF56059">
    <property type="entry name" value="Glutathione synthetase ATP-binding domain-like"/>
    <property type="match status" value="1"/>
</dbReference>
<dbReference type="SUPFAM" id="SSF52335">
    <property type="entry name" value="Methylglyoxal synthase-like"/>
    <property type="match status" value="1"/>
</dbReference>
<dbReference type="InterPro" id="IPR011761">
    <property type="entry name" value="ATP-grasp"/>
</dbReference>
<dbReference type="PROSITE" id="PS00867">
    <property type="entry name" value="CPSASE_2"/>
    <property type="match status" value="1"/>
</dbReference>
<evidence type="ECO:0000256" key="2">
    <source>
        <dbReference type="ARBA" id="ARBA00009799"/>
    </source>
</evidence>
<keyword evidence="8 13" id="KW-0547">Nucleotide-binding</keyword>
<accession>A0A7R9C3S6</accession>
<dbReference type="PROSITE" id="PS00866">
    <property type="entry name" value="CPSASE_1"/>
    <property type="match status" value="1"/>
</dbReference>
<evidence type="ECO:0000313" key="16">
    <source>
        <dbReference type="Proteomes" id="UP000678499"/>
    </source>
</evidence>
<dbReference type="InterPro" id="IPR036897">
    <property type="entry name" value="CarbamoylP_synth_lsu_oligo_sf"/>
</dbReference>
<dbReference type="PRINTS" id="PR00098">
    <property type="entry name" value="CPSASE"/>
</dbReference>
<evidence type="ECO:0000256" key="13">
    <source>
        <dbReference type="PROSITE-ProRule" id="PRU00409"/>
    </source>
</evidence>
<dbReference type="Gene3D" id="1.10.1030.10">
    <property type="entry name" value="Carbamoyl-phosphate synthetase, large subunit oligomerisation domain"/>
    <property type="match status" value="1"/>
</dbReference>
<dbReference type="InterPro" id="IPR013815">
    <property type="entry name" value="ATP_grasp_subdomain_1"/>
</dbReference>
<comment type="catalytic activity">
    <reaction evidence="11">
        <text>hydrogencarbonate + NH4(+) + 2 ATP = carbamoyl phosphate + 2 ADP + phosphate + 2 H(+)</text>
        <dbReference type="Rhea" id="RHEA:18029"/>
        <dbReference type="ChEBI" id="CHEBI:15378"/>
        <dbReference type="ChEBI" id="CHEBI:17544"/>
        <dbReference type="ChEBI" id="CHEBI:28938"/>
        <dbReference type="ChEBI" id="CHEBI:30616"/>
        <dbReference type="ChEBI" id="CHEBI:43474"/>
        <dbReference type="ChEBI" id="CHEBI:58228"/>
        <dbReference type="ChEBI" id="CHEBI:456216"/>
        <dbReference type="EC" id="6.3.4.16"/>
    </reaction>
</comment>
<evidence type="ECO:0000256" key="9">
    <source>
        <dbReference type="ARBA" id="ARBA00022840"/>
    </source>
</evidence>
<dbReference type="SMART" id="SM01096">
    <property type="entry name" value="CPSase_L_D3"/>
    <property type="match status" value="1"/>
</dbReference>
<dbReference type="InterPro" id="IPR058047">
    <property type="entry name" value="CPSase_preATP-grasp"/>
</dbReference>
<dbReference type="InterPro" id="IPR036914">
    <property type="entry name" value="MGS-like_dom_sf"/>
</dbReference>
<protein>
    <recommendedName>
        <fullName evidence="14">ATP-grasp domain-containing protein</fullName>
    </recommendedName>
</protein>
<keyword evidence="5" id="KW-0028">Amino-acid biosynthesis</keyword>
<name>A0A7R9C3S6_9CRUS</name>
<dbReference type="Gene3D" id="3.30.1490.20">
    <property type="entry name" value="ATP-grasp fold, A domain"/>
    <property type="match status" value="1"/>
</dbReference>
<dbReference type="GO" id="GO:0004087">
    <property type="term" value="F:carbamoyl-phosphate synthase (ammonia) activity"/>
    <property type="evidence" value="ECO:0007669"/>
    <property type="project" value="UniProtKB-EC"/>
</dbReference>
<feature type="domain" description="ATP-grasp" evidence="14">
    <location>
        <begin position="174"/>
        <end position="365"/>
    </location>
</feature>
<dbReference type="InterPro" id="IPR005480">
    <property type="entry name" value="CPSase_lsu_oligo"/>
</dbReference>
<evidence type="ECO:0000256" key="3">
    <source>
        <dbReference type="ARBA" id="ARBA00022571"/>
    </source>
</evidence>
<dbReference type="FunFam" id="3.40.50.20:FF:000002">
    <property type="entry name" value="Carbamoyl-phosphate synthase large chain"/>
    <property type="match status" value="1"/>
</dbReference>
<evidence type="ECO:0000256" key="5">
    <source>
        <dbReference type="ARBA" id="ARBA00022605"/>
    </source>
</evidence>
<evidence type="ECO:0000256" key="7">
    <source>
        <dbReference type="ARBA" id="ARBA00022737"/>
    </source>
</evidence>
<organism evidence="15">
    <name type="scientific">Notodromas monacha</name>
    <dbReference type="NCBI Taxonomy" id="399045"/>
    <lineage>
        <taxon>Eukaryota</taxon>
        <taxon>Metazoa</taxon>
        <taxon>Ecdysozoa</taxon>
        <taxon>Arthropoda</taxon>
        <taxon>Crustacea</taxon>
        <taxon>Oligostraca</taxon>
        <taxon>Ostracoda</taxon>
        <taxon>Podocopa</taxon>
        <taxon>Podocopida</taxon>
        <taxon>Cypridocopina</taxon>
        <taxon>Cypridoidea</taxon>
        <taxon>Cyprididae</taxon>
        <taxon>Notodromas</taxon>
    </lineage>
</organism>
<dbReference type="Gene3D" id="3.40.50.1380">
    <property type="entry name" value="Methylglyoxal synthase-like domain"/>
    <property type="match status" value="1"/>
</dbReference>
<evidence type="ECO:0000256" key="12">
    <source>
        <dbReference type="ARBA" id="ARBA00048816"/>
    </source>
</evidence>
<dbReference type="GO" id="GO:0006541">
    <property type="term" value="P:glutamine metabolic process"/>
    <property type="evidence" value="ECO:0007669"/>
    <property type="project" value="TreeGrafter"/>
</dbReference>
<keyword evidence="16" id="KW-1185">Reference proteome</keyword>
<dbReference type="FunFam" id="3.30.1490.20:FF:000001">
    <property type="entry name" value="Carbamoyl-phosphate synthase large chain"/>
    <property type="match status" value="1"/>
</dbReference>
<dbReference type="Proteomes" id="UP000678499">
    <property type="component" value="Unassembled WGS sequence"/>
</dbReference>
<evidence type="ECO:0000259" key="14">
    <source>
        <dbReference type="PROSITE" id="PS50975"/>
    </source>
</evidence>
<dbReference type="PANTHER" id="PTHR11405">
    <property type="entry name" value="CARBAMOYLTRANSFERASE FAMILY MEMBER"/>
    <property type="match status" value="1"/>
</dbReference>
<evidence type="ECO:0000256" key="11">
    <source>
        <dbReference type="ARBA" id="ARBA00047359"/>
    </source>
</evidence>
<gene>
    <name evidence="15" type="ORF">NMOB1V02_LOCUS13228</name>
</gene>
<dbReference type="InterPro" id="IPR005479">
    <property type="entry name" value="CPAse_ATP-bd"/>
</dbReference>
<keyword evidence="7" id="KW-0677">Repeat</keyword>
<dbReference type="Pfam" id="PF25596">
    <property type="entry name" value="CPSase_L_D1"/>
    <property type="match status" value="1"/>
</dbReference>
<keyword evidence="3" id="KW-0055">Arginine biosynthesis</keyword>
<evidence type="ECO:0000256" key="8">
    <source>
        <dbReference type="ARBA" id="ARBA00022741"/>
    </source>
</evidence>
<comment type="similarity">
    <text evidence="2">Belongs to the CarB family.</text>
</comment>
<feature type="non-terminal residue" evidence="15">
    <location>
        <position position="477"/>
    </location>
</feature>
<dbReference type="PANTHER" id="PTHR11405:SF53">
    <property type="entry name" value="CARBAMOYL-PHOSPHATE SYNTHASE [AMMONIA], MITOCHONDRIAL"/>
    <property type="match status" value="1"/>
</dbReference>
<dbReference type="EMBL" id="CAJPEX010018023">
    <property type="protein sequence ID" value="CAG0925778.1"/>
    <property type="molecule type" value="Genomic_DNA"/>
</dbReference>
<dbReference type="Gene3D" id="3.40.50.20">
    <property type="match status" value="1"/>
</dbReference>
<evidence type="ECO:0000256" key="10">
    <source>
        <dbReference type="ARBA" id="ARBA00023211"/>
    </source>
</evidence>
<dbReference type="OrthoDB" id="434at2759"/>
<dbReference type="SUPFAM" id="SSF48108">
    <property type="entry name" value="Carbamoyl phosphate synthetase, large subunit connection domain"/>
    <property type="match status" value="1"/>
</dbReference>
<proteinExistence type="inferred from homology"/>
<dbReference type="GO" id="GO:0046872">
    <property type="term" value="F:metal ion binding"/>
    <property type="evidence" value="ECO:0007669"/>
    <property type="project" value="UniProtKB-KW"/>
</dbReference>
<keyword evidence="10" id="KW-0464">Manganese</keyword>
<dbReference type="AlphaFoldDB" id="A0A7R9C3S6"/>
<sequence length="477" mass="52564">MHANEMLVRNFRKAQGIVPVIKQIDTLAAEFPAKTNYLYMTYHGTENDITPETEKSVAVLGSGVYRIGSSVEFDWCGVNAIQTAAKNGYKTIFINYNPETVSTDYDESDRLYFEELSFERVMDIMDFENPTGVILSTGGQIPNNLATRLGDENVPILGTSPESIDMAENRHKFSSIMDELGIDQPRWKELTTIEAIFEFVAEVGYPVLIRPSYVLSGAAMNVVSNDYELKEFLKLAVIVSPDYPIVVSEFVQGAKELELDAVAQNGEIVDFAISEHVEFAGVHSGDATMYYPPQKVYIETAKRIEQIGDKIAKRYNISGPFNIQFLAKDNSLRVIECNLRASRSFPFVSKVSGHNLIEKAAKVLLGVPVERGGFEAMLHLNVVGVKASQFSFTRLAGADPVLSVDMSSTGEVGCIADTAPEALLKSMLSVGYKIPNKNILISGGPITSKVELLEPTRMLVEAGYTIYATKGTHMFLT</sequence>
<dbReference type="FunFam" id="3.30.470.20:FF:000026">
    <property type="entry name" value="Carbamoyl-phosphate synthase large chain"/>
    <property type="match status" value="1"/>
</dbReference>
<dbReference type="PROSITE" id="PS50975">
    <property type="entry name" value="ATP_GRASP"/>
    <property type="match status" value="1"/>
</dbReference>
<keyword evidence="9 13" id="KW-0067">ATP-binding</keyword>
<evidence type="ECO:0000256" key="6">
    <source>
        <dbReference type="ARBA" id="ARBA00022723"/>
    </source>
</evidence>
<keyword evidence="4" id="KW-0436">Ligase</keyword>
<dbReference type="Pfam" id="PF02786">
    <property type="entry name" value="CPSase_L_D2"/>
    <property type="match status" value="1"/>
</dbReference>